<dbReference type="InterPro" id="IPR001314">
    <property type="entry name" value="Peptidase_S1A"/>
</dbReference>
<proteinExistence type="predicted"/>
<feature type="chain" id="PRO_5045510788" evidence="9">
    <location>
        <begin position="28"/>
        <end position="324"/>
    </location>
</feature>
<accession>A0ABM0JHK4</accession>
<dbReference type="GeneID" id="101852309"/>
<dbReference type="PANTHER" id="PTHR24264:SF65">
    <property type="entry name" value="SRCR DOMAIN-CONTAINING PROTEIN"/>
    <property type="match status" value="1"/>
</dbReference>
<keyword evidence="11" id="KW-1185">Reference proteome</keyword>
<feature type="signal peptide" evidence="9">
    <location>
        <begin position="1"/>
        <end position="27"/>
    </location>
</feature>
<keyword evidence="4 7" id="KW-0378">Hydrolase</keyword>
<dbReference type="CDD" id="cd00190">
    <property type="entry name" value="Tryp_SPc"/>
    <property type="match status" value="1"/>
</dbReference>
<dbReference type="PANTHER" id="PTHR24264">
    <property type="entry name" value="TRYPSIN-RELATED"/>
    <property type="match status" value="1"/>
</dbReference>
<keyword evidence="5 7" id="KW-0720">Serine protease</keyword>
<dbReference type="PROSITE" id="PS00134">
    <property type="entry name" value="TRYPSIN_HIS"/>
    <property type="match status" value="1"/>
</dbReference>
<evidence type="ECO:0000256" key="7">
    <source>
        <dbReference type="RuleBase" id="RU363034"/>
    </source>
</evidence>
<dbReference type="InterPro" id="IPR001254">
    <property type="entry name" value="Trypsin_dom"/>
</dbReference>
<evidence type="ECO:0000256" key="4">
    <source>
        <dbReference type="ARBA" id="ARBA00022801"/>
    </source>
</evidence>
<organism evidence="11 12">
    <name type="scientific">Aplysia californica</name>
    <name type="common">California sea hare</name>
    <dbReference type="NCBI Taxonomy" id="6500"/>
    <lineage>
        <taxon>Eukaryota</taxon>
        <taxon>Metazoa</taxon>
        <taxon>Spiralia</taxon>
        <taxon>Lophotrochozoa</taxon>
        <taxon>Mollusca</taxon>
        <taxon>Gastropoda</taxon>
        <taxon>Heterobranchia</taxon>
        <taxon>Euthyneura</taxon>
        <taxon>Tectipleura</taxon>
        <taxon>Aplysiida</taxon>
        <taxon>Aplysioidea</taxon>
        <taxon>Aplysiidae</taxon>
        <taxon>Aplysia</taxon>
    </lineage>
</organism>
<gene>
    <name evidence="12" type="primary">LOC101852309</name>
</gene>
<evidence type="ECO:0000256" key="1">
    <source>
        <dbReference type="ARBA" id="ARBA00004613"/>
    </source>
</evidence>
<dbReference type="InterPro" id="IPR033116">
    <property type="entry name" value="TRYPSIN_SER"/>
</dbReference>
<dbReference type="InterPro" id="IPR050127">
    <property type="entry name" value="Serine_Proteases_S1"/>
</dbReference>
<dbReference type="Pfam" id="PF00089">
    <property type="entry name" value="Trypsin"/>
    <property type="match status" value="1"/>
</dbReference>
<evidence type="ECO:0000256" key="9">
    <source>
        <dbReference type="SAM" id="SignalP"/>
    </source>
</evidence>
<name>A0ABM0JHK4_APLCA</name>
<evidence type="ECO:0000256" key="6">
    <source>
        <dbReference type="ARBA" id="ARBA00023157"/>
    </source>
</evidence>
<comment type="subcellular location">
    <subcellularLocation>
        <location evidence="1">Secreted</location>
    </subcellularLocation>
</comment>
<dbReference type="PROSITE" id="PS50240">
    <property type="entry name" value="TRYPSIN_DOM"/>
    <property type="match status" value="1"/>
</dbReference>
<protein>
    <submittedName>
        <fullName evidence="12">Tryptase beta-2 isoform X1</fullName>
    </submittedName>
</protein>
<dbReference type="PROSITE" id="PS00135">
    <property type="entry name" value="TRYPSIN_SER"/>
    <property type="match status" value="1"/>
</dbReference>
<evidence type="ECO:0000256" key="2">
    <source>
        <dbReference type="ARBA" id="ARBA00022525"/>
    </source>
</evidence>
<dbReference type="RefSeq" id="XP_005093819.1">
    <property type="nucleotide sequence ID" value="XM_005093762.3"/>
</dbReference>
<keyword evidence="3 7" id="KW-0645">Protease</keyword>
<feature type="domain" description="Peptidase S1" evidence="10">
    <location>
        <begin position="33"/>
        <end position="290"/>
    </location>
</feature>
<dbReference type="SUPFAM" id="SSF50494">
    <property type="entry name" value="Trypsin-like serine proteases"/>
    <property type="match status" value="1"/>
</dbReference>
<feature type="region of interest" description="Disordered" evidence="8">
    <location>
        <begin position="296"/>
        <end position="324"/>
    </location>
</feature>
<evidence type="ECO:0000256" key="5">
    <source>
        <dbReference type="ARBA" id="ARBA00022825"/>
    </source>
</evidence>
<dbReference type="InterPro" id="IPR009003">
    <property type="entry name" value="Peptidase_S1_PA"/>
</dbReference>
<keyword evidence="6" id="KW-1015">Disulfide bond</keyword>
<dbReference type="InterPro" id="IPR043504">
    <property type="entry name" value="Peptidase_S1_PA_chymotrypsin"/>
</dbReference>
<evidence type="ECO:0000313" key="11">
    <source>
        <dbReference type="Proteomes" id="UP000694888"/>
    </source>
</evidence>
<dbReference type="Gene3D" id="2.40.10.10">
    <property type="entry name" value="Trypsin-like serine proteases"/>
    <property type="match status" value="1"/>
</dbReference>
<dbReference type="Proteomes" id="UP000694888">
    <property type="component" value="Unplaced"/>
</dbReference>
<reference evidence="12" key="1">
    <citation type="submission" date="2025-08" db="UniProtKB">
        <authorList>
            <consortium name="RefSeq"/>
        </authorList>
    </citation>
    <scope>IDENTIFICATION</scope>
</reference>
<keyword evidence="2" id="KW-0964">Secreted</keyword>
<evidence type="ECO:0000259" key="10">
    <source>
        <dbReference type="PROSITE" id="PS50240"/>
    </source>
</evidence>
<dbReference type="PRINTS" id="PR00722">
    <property type="entry name" value="CHYMOTRYPSIN"/>
</dbReference>
<keyword evidence="9" id="KW-0732">Signal</keyword>
<dbReference type="InterPro" id="IPR018114">
    <property type="entry name" value="TRYPSIN_HIS"/>
</dbReference>
<evidence type="ECO:0000256" key="8">
    <source>
        <dbReference type="SAM" id="MobiDB-lite"/>
    </source>
</evidence>
<evidence type="ECO:0000256" key="3">
    <source>
        <dbReference type="ARBA" id="ARBA00022670"/>
    </source>
</evidence>
<evidence type="ECO:0000313" key="12">
    <source>
        <dbReference type="RefSeq" id="XP_005093819.1"/>
    </source>
</evidence>
<sequence>MRLPRASWFRMFTFCTVAFFLSPPSQAARVRRVVGGRELAAGAWPWLVSLNYKEHHVYLELQGLRHLCGGTLVHPQWVLTAAHCVHFASGSAGLGVAENWDAVLGEYNRRVNEGHEQRIQVDAIFVSPSYSLSPKLTGDIALLKLATPVNITDSVRPIGIDTLREIPAGTSCKAAGWGQHAPDDYGQPQYGNGTIVPHVIDVKRVSTADCRRAYAKFWPLIDQRVMCFNSNTRSDTCKGDSGGPLVCRDGQGQLQVTGIVSVGMGCALVDFPGIYTRVAEYRPWILETIETHSNWGMAGDEGDAGRQAEQDEAENQAQGTEIPA</sequence>
<dbReference type="SMART" id="SM00020">
    <property type="entry name" value="Tryp_SPc"/>
    <property type="match status" value="1"/>
</dbReference>